<accession>A0A0X3BJC8</accession>
<dbReference type="AlphaFoldDB" id="A0A0X3BJC8"/>
<proteinExistence type="predicted"/>
<protein>
    <submittedName>
        <fullName evidence="2">Putative glycosyl transferase</fullName>
    </submittedName>
</protein>
<dbReference type="InterPro" id="IPR001296">
    <property type="entry name" value="Glyco_trans_1"/>
</dbReference>
<dbReference type="KEGG" id="mema:MMAB1_1062"/>
<evidence type="ECO:0000313" key="3">
    <source>
        <dbReference type="Proteomes" id="UP000069850"/>
    </source>
</evidence>
<keyword evidence="2" id="KW-0808">Transferase</keyword>
<dbReference type="CDD" id="cd03809">
    <property type="entry name" value="GT4_MtfB-like"/>
    <property type="match status" value="1"/>
</dbReference>
<organism evidence="2 3">
    <name type="scientific">Methanoculleus bourgensis</name>
    <dbReference type="NCBI Taxonomy" id="83986"/>
    <lineage>
        <taxon>Archaea</taxon>
        <taxon>Methanobacteriati</taxon>
        <taxon>Methanobacteriota</taxon>
        <taxon>Stenosarchaea group</taxon>
        <taxon>Methanomicrobia</taxon>
        <taxon>Methanomicrobiales</taxon>
        <taxon>Methanomicrobiaceae</taxon>
        <taxon>Methanoculleus</taxon>
    </lineage>
</organism>
<feature type="domain" description="Glycosyl transferase family 1" evidence="1">
    <location>
        <begin position="202"/>
        <end position="344"/>
    </location>
</feature>
<gene>
    <name evidence="2" type="ORF">MMAB1_1062</name>
</gene>
<dbReference type="GeneID" id="32210338"/>
<evidence type="ECO:0000313" key="2">
    <source>
        <dbReference type="EMBL" id="CVK32276.1"/>
    </source>
</evidence>
<dbReference type="SUPFAM" id="SSF53756">
    <property type="entry name" value="UDP-Glycosyltransferase/glycogen phosphorylase"/>
    <property type="match status" value="1"/>
</dbReference>
<sequence>MIRVGFILNFQDKEWIGGINYYHSLIDAVMSMPDRKIEPVIFTGTRSDLPFLNDYPNVEIVRTKIFDRPLSFARVGILKLLSYDLILEQLLKKHCIDVLSHSGYVFHDASIPTVGWVPDFQHKHLPGFFSEREVRARDIAFEKICRLCSFTIFSSSNAKEDAEEYYPKYKSRYEVLHFVSAPMSPNDVPDISILKGKYPISEPYFLIPNQFWVHKNHRVVLEALKILHSQKKRVRVICTGNIHDYRNPEHYNSLIEFATQSGVSDEFTVLGIIPYPDLIGLMMHSVSLINPSFFEGWSTTVEEAKSWGLPIILSNIPVHREQNPAGGIYFNPEDAESLANCMWKLWTSGGVCDRDLKITSAKRELNIQKLEFGKQYENIILKTINSGSKKP</sequence>
<dbReference type="EMBL" id="LT158599">
    <property type="protein sequence ID" value="CVK32276.1"/>
    <property type="molecule type" value="Genomic_DNA"/>
</dbReference>
<reference evidence="2 3" key="1">
    <citation type="submission" date="2016-01" db="EMBL/GenBank/DDBJ databases">
        <authorList>
            <person name="Manzoor S."/>
        </authorList>
    </citation>
    <scope>NUCLEOTIDE SEQUENCE [LARGE SCALE GENOMIC DNA]</scope>
    <source>
        <strain evidence="2">Methanoculleus sp MAB1</strain>
    </source>
</reference>
<dbReference type="PANTHER" id="PTHR46401:SF8">
    <property type="entry name" value="BLL6006 PROTEIN"/>
    <property type="match status" value="1"/>
</dbReference>
<dbReference type="Gene3D" id="3.40.50.2000">
    <property type="entry name" value="Glycogen Phosphorylase B"/>
    <property type="match status" value="1"/>
</dbReference>
<dbReference type="Pfam" id="PF00534">
    <property type="entry name" value="Glycos_transf_1"/>
    <property type="match status" value="1"/>
</dbReference>
<evidence type="ECO:0000259" key="1">
    <source>
        <dbReference type="Pfam" id="PF00534"/>
    </source>
</evidence>
<dbReference type="RefSeq" id="WP_179965950.1">
    <property type="nucleotide sequence ID" value="NZ_LT158599.1"/>
</dbReference>
<name>A0A0X3BJC8_9EURY</name>
<dbReference type="GO" id="GO:0016757">
    <property type="term" value="F:glycosyltransferase activity"/>
    <property type="evidence" value="ECO:0007669"/>
    <property type="project" value="InterPro"/>
</dbReference>
<dbReference type="Proteomes" id="UP000069850">
    <property type="component" value="Chromosome 1"/>
</dbReference>
<dbReference type="PANTHER" id="PTHR46401">
    <property type="entry name" value="GLYCOSYLTRANSFERASE WBBK-RELATED"/>
    <property type="match status" value="1"/>
</dbReference>